<keyword evidence="3" id="KW-1185">Reference proteome</keyword>
<accession>A0A392UYN0</accession>
<feature type="non-terminal residue" evidence="2">
    <location>
        <position position="75"/>
    </location>
</feature>
<dbReference type="PANTHER" id="PTHR37769:SF1">
    <property type="entry name" value="OS08G0243900 PROTEIN"/>
    <property type="match status" value="1"/>
</dbReference>
<sequence>EVHSVEHQASIDAFANARFELPQETLQAGDEVVAGLAAPAAVEQNEEIQQKQNQEEAEVEKDPFAASDAINKPQE</sequence>
<evidence type="ECO:0000256" key="1">
    <source>
        <dbReference type="SAM" id="MobiDB-lite"/>
    </source>
</evidence>
<proteinExistence type="predicted"/>
<dbReference type="EMBL" id="LXQA010969864">
    <property type="protein sequence ID" value="MCI79260.1"/>
    <property type="molecule type" value="Genomic_DNA"/>
</dbReference>
<name>A0A392UYN0_9FABA</name>
<dbReference type="Proteomes" id="UP000265520">
    <property type="component" value="Unassembled WGS sequence"/>
</dbReference>
<evidence type="ECO:0000313" key="2">
    <source>
        <dbReference type="EMBL" id="MCI79260.1"/>
    </source>
</evidence>
<feature type="non-terminal residue" evidence="2">
    <location>
        <position position="1"/>
    </location>
</feature>
<dbReference type="AlphaFoldDB" id="A0A392UYN0"/>
<dbReference type="PANTHER" id="PTHR37769">
    <property type="entry name" value="OS08G0243900 PROTEIN"/>
    <property type="match status" value="1"/>
</dbReference>
<protein>
    <submittedName>
        <fullName evidence="2">FCH domain only protein 1</fullName>
    </submittedName>
</protein>
<organism evidence="2 3">
    <name type="scientific">Trifolium medium</name>
    <dbReference type="NCBI Taxonomy" id="97028"/>
    <lineage>
        <taxon>Eukaryota</taxon>
        <taxon>Viridiplantae</taxon>
        <taxon>Streptophyta</taxon>
        <taxon>Embryophyta</taxon>
        <taxon>Tracheophyta</taxon>
        <taxon>Spermatophyta</taxon>
        <taxon>Magnoliopsida</taxon>
        <taxon>eudicotyledons</taxon>
        <taxon>Gunneridae</taxon>
        <taxon>Pentapetalae</taxon>
        <taxon>rosids</taxon>
        <taxon>fabids</taxon>
        <taxon>Fabales</taxon>
        <taxon>Fabaceae</taxon>
        <taxon>Papilionoideae</taxon>
        <taxon>50 kb inversion clade</taxon>
        <taxon>NPAAA clade</taxon>
        <taxon>Hologalegina</taxon>
        <taxon>IRL clade</taxon>
        <taxon>Trifolieae</taxon>
        <taxon>Trifolium</taxon>
    </lineage>
</organism>
<evidence type="ECO:0000313" key="3">
    <source>
        <dbReference type="Proteomes" id="UP000265520"/>
    </source>
</evidence>
<reference evidence="2 3" key="1">
    <citation type="journal article" date="2018" name="Front. Plant Sci.">
        <title>Red Clover (Trifolium pratense) and Zigzag Clover (T. medium) - A Picture of Genomic Similarities and Differences.</title>
        <authorList>
            <person name="Dluhosova J."/>
            <person name="Istvanek J."/>
            <person name="Nedelnik J."/>
            <person name="Repkova J."/>
        </authorList>
    </citation>
    <scope>NUCLEOTIDE SEQUENCE [LARGE SCALE GENOMIC DNA]</scope>
    <source>
        <strain evidence="3">cv. 10/8</strain>
        <tissue evidence="2">Leaf</tissue>
    </source>
</reference>
<feature type="region of interest" description="Disordered" evidence="1">
    <location>
        <begin position="44"/>
        <end position="75"/>
    </location>
</feature>
<comment type="caution">
    <text evidence="2">The sequence shown here is derived from an EMBL/GenBank/DDBJ whole genome shotgun (WGS) entry which is preliminary data.</text>
</comment>